<dbReference type="KEGG" id="nst:Nstercoris_00453"/>
<name>A0A4Y1YJD5_9PROT</name>
<protein>
    <submittedName>
        <fullName evidence="1">Uncharacterized protein</fullName>
    </submittedName>
</protein>
<dbReference type="Proteomes" id="UP000316473">
    <property type="component" value="Chromosome"/>
</dbReference>
<dbReference type="EMBL" id="AP019755">
    <property type="protein sequence ID" value="BBL34222.1"/>
    <property type="molecule type" value="Genomic_DNA"/>
</dbReference>
<gene>
    <name evidence="1" type="ORF">Nstercoris_00453</name>
</gene>
<dbReference type="AlphaFoldDB" id="A0A4Y1YJD5"/>
<accession>A0A4Y1YJD5</accession>
<evidence type="ECO:0000313" key="2">
    <source>
        <dbReference type="Proteomes" id="UP000316473"/>
    </source>
</evidence>
<dbReference type="Pfam" id="PF13704">
    <property type="entry name" value="Glyco_tranf_2_4"/>
    <property type="match status" value="1"/>
</dbReference>
<evidence type="ECO:0000313" key="1">
    <source>
        <dbReference type="EMBL" id="BBL34222.1"/>
    </source>
</evidence>
<reference evidence="1 2" key="1">
    <citation type="submission" date="2019-06" db="EMBL/GenBank/DDBJ databases">
        <title>Nitrosomonas stercoris KYUHI-S whole genome shotgun sequence.</title>
        <authorList>
            <person name="Nakagawa T."/>
            <person name="Tsuchiya Y."/>
            <person name="Takahashi R."/>
        </authorList>
    </citation>
    <scope>NUCLEOTIDE SEQUENCE [LARGE SCALE GENOMIC DNA]</scope>
    <source>
        <strain evidence="1 2">KYUHI-S</strain>
    </source>
</reference>
<keyword evidence="2" id="KW-1185">Reference proteome</keyword>
<proteinExistence type="predicted"/>
<organism evidence="1 2">
    <name type="scientific">Nitrosomonas stercoris</name>
    <dbReference type="NCBI Taxonomy" id="1444684"/>
    <lineage>
        <taxon>Bacteria</taxon>
        <taxon>Pseudomonadati</taxon>
        <taxon>Pseudomonadota</taxon>
        <taxon>Betaproteobacteria</taxon>
        <taxon>Nitrosomonadales</taxon>
        <taxon>Nitrosomonadaceae</taxon>
        <taxon>Nitrosomonas</taxon>
    </lineage>
</organism>
<sequence>MNAGTWAVVSTVRAPQFMVDFFINHYRNQHANEIHVFLDDPDCADFDCSLLNDSRVNIYICDEKFWNSRESKYPLMIKGRPENVEGRQFSNYLKVQEDSTVDWILNVDVDEILISKYLVAAILREIPENIFMIGARTLEAVYQDFPRLEDIFSTKLFKNTYTKNVEFVNKEFSRNLNANANGFWGHRHGKGFFRRTEAIRKLSCHYPTPLNNSLLPKFQHKDIELLHFECMTFELFHEKRLRRITGQSLTTRISANNKTRLEYFKEVYEKYGLEGSKKLYKEMNIFSGNRLDLAINSNFLVSKDINYRLNEDYKHNGIFSYHNSIIIMNFEKRLAEAKNVSALEVNDCPVFVDYELPQTGYAYLYCILNKKKYFIHPGQKGELVLYENNNAYFYKYVKNKEFFSLFFINALEQEKFLSIKPKGEVGFWANVCKAWEKLTFKVYEKRYLLR</sequence>